<dbReference type="PROSITE" id="PS50197">
    <property type="entry name" value="BEACH"/>
    <property type="match status" value="1"/>
</dbReference>
<dbReference type="Gene3D" id="2.130.10.10">
    <property type="entry name" value="YVTN repeat-like/Quinoprotein amine dehydrogenase"/>
    <property type="match status" value="1"/>
</dbReference>
<dbReference type="Proteomes" id="UP001231518">
    <property type="component" value="Chromosome 12"/>
</dbReference>
<dbReference type="PROSITE" id="PS50294">
    <property type="entry name" value="WD_REPEATS_REGION"/>
    <property type="match status" value="1"/>
</dbReference>
<accession>A0AAD8DTH5</accession>
<gene>
    <name evidence="3" type="ORF">PYW07_002510</name>
</gene>
<feature type="repeat" description="WD" evidence="1">
    <location>
        <begin position="708"/>
        <end position="740"/>
    </location>
</feature>
<dbReference type="InterPro" id="IPR001680">
    <property type="entry name" value="WD40_rpt"/>
</dbReference>
<name>A0AAD8DTH5_MYTSE</name>
<dbReference type="PANTHER" id="PTHR13743:SF86">
    <property type="entry name" value="LYSOSOMAL-TRAFFICKING REGULATOR"/>
    <property type="match status" value="1"/>
</dbReference>
<dbReference type="EMBL" id="JARGEI010000013">
    <property type="protein sequence ID" value="KAJ8721735.1"/>
    <property type="molecule type" value="Genomic_DNA"/>
</dbReference>
<dbReference type="CDD" id="cd06071">
    <property type="entry name" value="Beach"/>
    <property type="match status" value="1"/>
</dbReference>
<dbReference type="SUPFAM" id="SSF50978">
    <property type="entry name" value="WD40 repeat-like"/>
    <property type="match status" value="1"/>
</dbReference>
<dbReference type="Pfam" id="PF02138">
    <property type="entry name" value="Beach"/>
    <property type="match status" value="1"/>
</dbReference>
<evidence type="ECO:0000313" key="4">
    <source>
        <dbReference type="Proteomes" id="UP001231518"/>
    </source>
</evidence>
<dbReference type="PROSITE" id="PS50082">
    <property type="entry name" value="WD_REPEATS_2"/>
    <property type="match status" value="1"/>
</dbReference>
<organism evidence="3 4">
    <name type="scientific">Mythimna separata</name>
    <name type="common">Oriental armyworm</name>
    <name type="synonym">Pseudaletia separata</name>
    <dbReference type="NCBI Taxonomy" id="271217"/>
    <lineage>
        <taxon>Eukaryota</taxon>
        <taxon>Metazoa</taxon>
        <taxon>Ecdysozoa</taxon>
        <taxon>Arthropoda</taxon>
        <taxon>Hexapoda</taxon>
        <taxon>Insecta</taxon>
        <taxon>Pterygota</taxon>
        <taxon>Neoptera</taxon>
        <taxon>Endopterygota</taxon>
        <taxon>Lepidoptera</taxon>
        <taxon>Glossata</taxon>
        <taxon>Ditrysia</taxon>
        <taxon>Noctuoidea</taxon>
        <taxon>Noctuidae</taxon>
        <taxon>Noctuinae</taxon>
        <taxon>Hadenini</taxon>
        <taxon>Mythimna</taxon>
    </lineage>
</organism>
<dbReference type="InterPro" id="IPR015943">
    <property type="entry name" value="WD40/YVTN_repeat-like_dom_sf"/>
</dbReference>
<dbReference type="SUPFAM" id="SSF81837">
    <property type="entry name" value="BEACH domain"/>
    <property type="match status" value="1"/>
</dbReference>
<evidence type="ECO:0000259" key="2">
    <source>
        <dbReference type="PROSITE" id="PS50197"/>
    </source>
</evidence>
<reference evidence="3" key="1">
    <citation type="submission" date="2023-03" db="EMBL/GenBank/DDBJ databases">
        <title>Chromosome-level genomes of two armyworms, Mythimna separata and Mythimna loreyi, provide insights into the biosynthesis and reception of sex pheromones.</title>
        <authorList>
            <person name="Zhao H."/>
        </authorList>
    </citation>
    <scope>NUCLEOTIDE SEQUENCE</scope>
    <source>
        <strain evidence="3">BeijingLab</strain>
        <tissue evidence="3">Pupa</tissue>
    </source>
</reference>
<keyword evidence="1" id="KW-0853">WD repeat</keyword>
<proteinExistence type="predicted"/>
<evidence type="ECO:0000256" key="1">
    <source>
        <dbReference type="PROSITE-ProRule" id="PRU00221"/>
    </source>
</evidence>
<dbReference type="SMART" id="SM00320">
    <property type="entry name" value="WD40"/>
    <property type="match status" value="2"/>
</dbReference>
<feature type="domain" description="BEACH" evidence="2">
    <location>
        <begin position="6"/>
        <end position="304"/>
    </location>
</feature>
<dbReference type="InterPro" id="IPR036322">
    <property type="entry name" value="WD40_repeat_dom_sf"/>
</dbReference>
<comment type="caution">
    <text evidence="3">The sequence shown here is derived from an EMBL/GenBank/DDBJ whole genome shotgun (WGS) entry which is preliminary data.</text>
</comment>
<dbReference type="InterPro" id="IPR000409">
    <property type="entry name" value="BEACH_dom"/>
</dbReference>
<protein>
    <recommendedName>
        <fullName evidence="2">BEACH domain-containing protein</fullName>
    </recommendedName>
</protein>
<evidence type="ECO:0000313" key="3">
    <source>
        <dbReference type="EMBL" id="KAJ8721735.1"/>
    </source>
</evidence>
<dbReference type="PANTHER" id="PTHR13743">
    <property type="entry name" value="BEIGE/BEACH-RELATED"/>
    <property type="match status" value="1"/>
</dbReference>
<dbReference type="SMART" id="SM01026">
    <property type="entry name" value="Beach"/>
    <property type="match status" value="1"/>
</dbReference>
<dbReference type="InterPro" id="IPR036372">
    <property type="entry name" value="BEACH_dom_sf"/>
</dbReference>
<sequence length="1406" mass="150773">MFVVPIVRMEADTLAEAMAAWRAGAITNWEYLLRLNGLGGRSYNDLMQYPVLPWVLADYAARTLDLRDPASFRDLSKPMAVQNKNREQHYINIYNDLKAARREGCSPLLSRQPHHYASLYSNSGGVLHYLVRIPPFTELFLNYQDNNFDMPDRTFHSLATTWRLITNDSPTDVKELIPELFYLPELFHNNEGLNLGTRQCGAAVDDVELPAWAPDARLFTLVHRQALEAAHVTETLPHWIDLVFGYKQTGQPALDALNVFPACTYYGFDPSALEEEVDRTAAAAMVRTYGQAPRQLLRAPHPHAAHDLTQHATDQVPVWAGVVGARWGRYCGSPALGPVCVVWRRSCTGAASLHALPHPRSVAVANRATALLAMHGEAASNTQNNGQQPLALVSWGHSDNIVRLKRRRDVRPDLLLHVCALDQNNGQQPLALVSWGHSDNIVRLKRRRDVRPDLLLHVCALDQNNGQQPLALVSWGHSDNIVRLKRRRDVRPDLLLHVCALDQNNGQQPLALVSWGHSDNIVRLKRRRDVRPDLLLHVCALDQNNGQQPLALVSWGHSDNIVRLKRRRDVRPDLLLHVCALDQNNGQQPLALVSWGHSDNIVRLKRRRDVRPDLLLHVCALDQNNGQQPLALVSWGHSDNIVRLKRRRDVRPDLLLHVCALDQITKVVSSCVTAGCPYPLVLGHSSGRVVLVRAREAAGAARVGLRALHAHAAPVAGLHVCARAGLLVTASTDGHIVLWDAYKLIYIRTLPNRDMLSVTHVTISETLCDIASVHDMASAGAADVGGDATPDADDPAEAYEKDAAYKYKSLIRVHTVNARFVGSVKVCERVTCICYSNAPEGVSVNCVAAGLASGGVQLYSSWDLRPLLYIPPPDTRAPLLSSAQRCELRGGRAGERRSAAVLLVGPAAAAVHPAARHQGAAAQVSELHSISSAQRCELRGGRAGERRSAAVLLVGPAAAAVHPAARHQGAAAQVSELHSISSAQRCELRGGRAGERRSAAVLLVGPAAAAVHPAARHQGAAAQVSELHSISSAQRCELRGGRAGERRSAAVLLVGPAAAAVHPAARHQGAAAQVSELHSISSAQRCELRGGRAGERRSAAVLLVGPAAAAVHPAARHQGAAAQVSELHSISSAQRCELRGGRAGERRSAAVLLVGPAAAAVHPAARHQGAAAQVSELHSISSAQRCELRGGRAGERRSAAVLLVGPAAAAVHPAARHQGAAAQVSELHSISSAQRCELRGGRAGERRSAAVLLVGPAAAAVHPAARHQGAAAQVSELHSISSAQRCELRGGRAGERRSAAVLLVGPAAAAVHPAARHQGAAAQHNVVNCVAAGLASGGVRLYSSWDLRPLLYIPPPDTRAPLLSITYSSDSQLLFGCYASGVVVAWESGGATRPAPVRIVPAHALF</sequence>
<keyword evidence="4" id="KW-1185">Reference proteome</keyword>
<dbReference type="InterPro" id="IPR050865">
    <property type="entry name" value="BEACH_Domain"/>
</dbReference>
<dbReference type="Gene3D" id="1.10.1540.10">
    <property type="entry name" value="BEACH domain"/>
    <property type="match status" value="1"/>
</dbReference>